<comment type="caution">
    <text evidence="1">The sequence shown here is derived from an EMBL/GenBank/DDBJ whole genome shotgun (WGS) entry which is preliminary data.</text>
</comment>
<protein>
    <submittedName>
        <fullName evidence="1">Uncharacterized protein</fullName>
    </submittedName>
</protein>
<sequence>MPSAAKVSPPKEVSTARPKSKRGQGTKVESEDETAQPQAKKAKLDEKDEADKKPARTGRGNASNVNADDAASDVKPAKKPRASKSNPKVDPFHPDSLAKHPPRIGTTTSVPMTHIIGAHTSTSGGPEFALVNASELGANALAMFLKNQRRWESKGFEEASVEKWKRMMKTREEGGLAYNADHILPHGSYLINLGQPDVPGSTVGACTKSEALKNVAESINRAHKETENVICVIENMAGAGNVLGSKFEELAEIIEQVENKDRVGVCIDTCHTFAAGYDLRTKETYENTMNDFERIVGFKYLKGMHLNDSQGGGLACHKDRHENIGLGEIGLECFRLIVQDSRLAQIPLILETPTFEETSVWRREIEIIYELRSVTGSSKDIAKKLDEMTSAWRSELAEMRRISGKGPKEKKAPAKKGKKGKQATDEDEEGGETRVVPPVKAGKAKAKAAPKPKAVGKKRGKAVVDEKLEHGDTSGSSDLSSAEEGRSEFPAVKMIVIWLGTNDAVLPDDAPSPVPDDGEYTSGRSVPLAKYVANLNKMIDSFTDSYSEYYLPGVRIALMTPPPVVLSMREQGKAKVDVEHTRKYKDACLSVGKQWSRKSGGRVQPVDCWKAIIDAAQGEGDDALRPFFTDGVHLTSGGYQVIFDELMRIIKKNANWKHLDPSKVKATVPRYNEMTDEWEWDYEPKLVQERED</sequence>
<reference evidence="1" key="1">
    <citation type="submission" date="2023-04" db="EMBL/GenBank/DDBJ databases">
        <title>Draft Genome sequencing of Naganishia species isolated from polar environments using Oxford Nanopore Technology.</title>
        <authorList>
            <person name="Leo P."/>
            <person name="Venkateswaran K."/>
        </authorList>
    </citation>
    <scope>NUCLEOTIDE SEQUENCE</scope>
    <source>
        <strain evidence="1">MNA-CCFEE 5423</strain>
    </source>
</reference>
<organism evidence="1 2">
    <name type="scientific">Naganishia friedmannii</name>
    <dbReference type="NCBI Taxonomy" id="89922"/>
    <lineage>
        <taxon>Eukaryota</taxon>
        <taxon>Fungi</taxon>
        <taxon>Dikarya</taxon>
        <taxon>Basidiomycota</taxon>
        <taxon>Agaricomycotina</taxon>
        <taxon>Tremellomycetes</taxon>
        <taxon>Filobasidiales</taxon>
        <taxon>Filobasidiaceae</taxon>
        <taxon>Naganishia</taxon>
    </lineage>
</organism>
<gene>
    <name evidence="1" type="ORF">QFC21_005391</name>
</gene>
<accession>A0ACC2VAM8</accession>
<keyword evidence="2" id="KW-1185">Reference proteome</keyword>
<proteinExistence type="predicted"/>
<evidence type="ECO:0000313" key="1">
    <source>
        <dbReference type="EMBL" id="KAJ9096027.1"/>
    </source>
</evidence>
<evidence type="ECO:0000313" key="2">
    <source>
        <dbReference type="Proteomes" id="UP001227268"/>
    </source>
</evidence>
<dbReference type="EMBL" id="JASBWT010000020">
    <property type="protein sequence ID" value="KAJ9096027.1"/>
    <property type="molecule type" value="Genomic_DNA"/>
</dbReference>
<name>A0ACC2VAM8_9TREE</name>
<dbReference type="Proteomes" id="UP001227268">
    <property type="component" value="Unassembled WGS sequence"/>
</dbReference>